<dbReference type="CDD" id="cd00198">
    <property type="entry name" value="vWFA"/>
    <property type="match status" value="1"/>
</dbReference>
<name>A0AA42BQ92_9BACI</name>
<keyword evidence="3" id="KW-1185">Reference proteome</keyword>
<sequence>MKQLLIATCLLLVWLLPGWGAAKEDGARKRTVVLVYDDSGSMRANKSGPLDRWKYASYALQSFVGLLDEKDAFSYVPMSRPSQEISVSLQQRQQELDALRRWNSSKDTPFQAVETAMQSLKRQVQTNKDGEFWLIVLTDGVFNDLESPNSPQYASNKQKMTDTLQSFKKWTEQQNLSFHSVLITMESSLNSAEKAQMNTFKAMWQEQLNGSVMSTNGEDGIIESVNQAAALIANRDPFSQAEDLVKTSLQGNMLKVNIPFPIHRMTIVQQSSSAAEASQIVPGGKLVSRGPYMMQTPGSVLLTGYVSQVAYRDGSVMKPGEYELPFAKPVSSAQQMKVLVEPALDYTVKLYRQEESKLVPADAKVYDGSTVIVEAKPSEVPANPAYFSASVEMGGSSEPMNWNRERQAFQYELKAGSSDIRGNISMNIKGFYQQTKEFRIQPKPKPVLTLQVMTQDWRAPVTELGGSPPLVIRPLQDGKPMEAAEVEKLLAGAKVQLDERVDYELKRHGNELYLYPKPYGSDTFNFTYTGKVNGTLRVLDGAGQRVSAKFSFTVDDVSFLERYHTILKVIVPGAMLLIAVSILLIGWTVRPRFHRRGLMYYELDQSLTADWVHQSEPELLRNKWWKHYLGVPFRAERRTVQSLTFIAKKGAKAVYIAKESQVEGMLIDGSYLTAEEAGRELKSLYPNETVMIDRGYGKEVYRYECE</sequence>
<dbReference type="EMBL" id="JANCLT010000005">
    <property type="protein sequence ID" value="MCP8969161.1"/>
    <property type="molecule type" value="Genomic_DNA"/>
</dbReference>
<comment type="caution">
    <text evidence="2">The sequence shown here is derived from an EMBL/GenBank/DDBJ whole genome shotgun (WGS) entry which is preliminary data.</text>
</comment>
<accession>A0AA42BQ92</accession>
<dbReference type="RefSeq" id="WP_254759074.1">
    <property type="nucleotide sequence ID" value="NZ_JANCLT010000005.1"/>
</dbReference>
<evidence type="ECO:0000313" key="3">
    <source>
        <dbReference type="Proteomes" id="UP001156102"/>
    </source>
</evidence>
<gene>
    <name evidence="2" type="ORF">NK662_11475</name>
</gene>
<dbReference type="SUPFAM" id="SSF53300">
    <property type="entry name" value="vWA-like"/>
    <property type="match status" value="1"/>
</dbReference>
<reference evidence="2" key="1">
    <citation type="submission" date="2022-07" db="EMBL/GenBank/DDBJ databases">
        <authorList>
            <person name="Li W.-J."/>
            <person name="Deng Q.-Q."/>
        </authorList>
    </citation>
    <scope>NUCLEOTIDE SEQUENCE</scope>
    <source>
        <strain evidence="2">SYSU M60031</strain>
    </source>
</reference>
<keyword evidence="1" id="KW-1133">Transmembrane helix</keyword>
<evidence type="ECO:0000313" key="2">
    <source>
        <dbReference type="EMBL" id="MCP8969161.1"/>
    </source>
</evidence>
<protein>
    <submittedName>
        <fullName evidence="2">VWA domain-containing protein</fullName>
    </submittedName>
</protein>
<keyword evidence="1" id="KW-0812">Transmembrane</keyword>
<evidence type="ECO:0000256" key="1">
    <source>
        <dbReference type="SAM" id="Phobius"/>
    </source>
</evidence>
<dbReference type="AlphaFoldDB" id="A0AA42BQ92"/>
<dbReference type="InterPro" id="IPR036465">
    <property type="entry name" value="vWFA_dom_sf"/>
</dbReference>
<keyword evidence="1" id="KW-0472">Membrane</keyword>
<dbReference type="Proteomes" id="UP001156102">
    <property type="component" value="Unassembled WGS sequence"/>
</dbReference>
<feature type="transmembrane region" description="Helical" evidence="1">
    <location>
        <begin position="569"/>
        <end position="589"/>
    </location>
</feature>
<organism evidence="2 3">
    <name type="scientific">Ectobacillus ponti</name>
    <dbReference type="NCBI Taxonomy" id="2961894"/>
    <lineage>
        <taxon>Bacteria</taxon>
        <taxon>Bacillati</taxon>
        <taxon>Bacillota</taxon>
        <taxon>Bacilli</taxon>
        <taxon>Bacillales</taxon>
        <taxon>Bacillaceae</taxon>
        <taxon>Ectobacillus</taxon>
    </lineage>
</organism>
<proteinExistence type="predicted"/>
<dbReference type="Gene3D" id="3.40.50.410">
    <property type="entry name" value="von Willebrand factor, type A domain"/>
    <property type="match status" value="1"/>
</dbReference>